<dbReference type="SUPFAM" id="SSF55785">
    <property type="entry name" value="PYP-like sensor domain (PAS domain)"/>
    <property type="match status" value="1"/>
</dbReference>
<keyword evidence="6" id="KW-0808">Transferase</keyword>
<evidence type="ECO:0000259" key="15">
    <source>
        <dbReference type="PROSITE" id="PS50113"/>
    </source>
</evidence>
<keyword evidence="5" id="KW-0288">FMN</keyword>
<comment type="catalytic activity">
    <reaction evidence="1">
        <text>ATP + protein L-histidine = ADP + protein N-phospho-L-histidine.</text>
        <dbReference type="EC" id="2.7.13.3"/>
    </reaction>
</comment>
<gene>
    <name evidence="16" type="ORF">FH063_002315</name>
</gene>
<evidence type="ECO:0000313" key="16">
    <source>
        <dbReference type="EMBL" id="KAA1053733.1"/>
    </source>
</evidence>
<evidence type="ECO:0000256" key="6">
    <source>
        <dbReference type="ARBA" id="ARBA00022679"/>
    </source>
</evidence>
<evidence type="ECO:0000256" key="5">
    <source>
        <dbReference type="ARBA" id="ARBA00022643"/>
    </source>
</evidence>
<reference evidence="16 17" key="1">
    <citation type="submission" date="2019-07" db="EMBL/GenBank/DDBJ databases">
        <title>Genome sequencing of the stress-tolerant strain Azospirillum brasilense Az19.</title>
        <authorList>
            <person name="Maroniche G.A."/>
            <person name="Garcia J.E."/>
            <person name="Pagnussat L."/>
            <person name="Amenta M."/>
            <person name="Creus C.M."/>
        </authorList>
    </citation>
    <scope>NUCLEOTIDE SEQUENCE [LARGE SCALE GENOMIC DNA]</scope>
    <source>
        <strain evidence="16 17">Az19</strain>
    </source>
</reference>
<dbReference type="GO" id="GO:0005524">
    <property type="term" value="F:ATP binding"/>
    <property type="evidence" value="ECO:0007669"/>
    <property type="project" value="UniProtKB-KW"/>
</dbReference>
<dbReference type="SMART" id="SM00911">
    <property type="entry name" value="HWE_HK"/>
    <property type="match status" value="1"/>
</dbReference>
<dbReference type="Proteomes" id="UP000325333">
    <property type="component" value="Unassembled WGS sequence"/>
</dbReference>
<evidence type="ECO:0000259" key="14">
    <source>
        <dbReference type="PROSITE" id="PS50112"/>
    </source>
</evidence>
<evidence type="ECO:0000256" key="1">
    <source>
        <dbReference type="ARBA" id="ARBA00000085"/>
    </source>
</evidence>
<dbReference type="EC" id="2.7.13.3" evidence="2"/>
<dbReference type="Pfam" id="PF02518">
    <property type="entry name" value="HATPase_c"/>
    <property type="match status" value="1"/>
</dbReference>
<dbReference type="EMBL" id="VEWN01000013">
    <property type="protein sequence ID" value="KAA1053733.1"/>
    <property type="molecule type" value="Genomic_DNA"/>
</dbReference>
<evidence type="ECO:0000256" key="10">
    <source>
        <dbReference type="ARBA" id="ARBA00022840"/>
    </source>
</evidence>
<feature type="domain" description="PAS" evidence="14">
    <location>
        <begin position="35"/>
        <end position="104"/>
    </location>
</feature>
<feature type="region of interest" description="Disordered" evidence="12">
    <location>
        <begin position="1"/>
        <end position="23"/>
    </location>
</feature>
<feature type="domain" description="Histidine kinase" evidence="13">
    <location>
        <begin position="195"/>
        <end position="383"/>
    </location>
</feature>
<keyword evidence="3" id="KW-0597">Phosphoprotein</keyword>
<dbReference type="InterPro" id="IPR011495">
    <property type="entry name" value="Sig_transdc_His_kin_sub2_dim/P"/>
</dbReference>
<name>A0A5B0KPQ8_9PROT</name>
<keyword evidence="9" id="KW-0418">Kinase</keyword>
<dbReference type="PANTHER" id="PTHR41523">
    <property type="entry name" value="TWO-COMPONENT SYSTEM SENSOR PROTEIN"/>
    <property type="match status" value="1"/>
</dbReference>
<evidence type="ECO:0000256" key="12">
    <source>
        <dbReference type="SAM" id="MobiDB-lite"/>
    </source>
</evidence>
<dbReference type="InterPro" id="IPR005467">
    <property type="entry name" value="His_kinase_dom"/>
</dbReference>
<keyword evidence="8" id="KW-0547">Nucleotide-binding</keyword>
<comment type="caution">
    <text evidence="16">The sequence shown here is derived from an EMBL/GenBank/DDBJ whole genome shotgun (WGS) entry which is preliminary data.</text>
</comment>
<dbReference type="SMART" id="SM00387">
    <property type="entry name" value="HATPase_c"/>
    <property type="match status" value="1"/>
</dbReference>
<evidence type="ECO:0000256" key="9">
    <source>
        <dbReference type="ARBA" id="ARBA00022777"/>
    </source>
</evidence>
<evidence type="ECO:0000256" key="11">
    <source>
        <dbReference type="ARBA" id="ARBA00023026"/>
    </source>
</evidence>
<dbReference type="Gene3D" id="3.30.565.10">
    <property type="entry name" value="Histidine kinase-like ATPase, C-terminal domain"/>
    <property type="match status" value="1"/>
</dbReference>
<dbReference type="Pfam" id="PF07568">
    <property type="entry name" value="HisKA_2"/>
    <property type="match status" value="1"/>
</dbReference>
<dbReference type="InterPro" id="IPR000700">
    <property type="entry name" value="PAS-assoc_C"/>
</dbReference>
<dbReference type="PROSITE" id="PS50109">
    <property type="entry name" value="HIS_KIN"/>
    <property type="match status" value="1"/>
</dbReference>
<keyword evidence="11" id="KW-0843">Virulence</keyword>
<dbReference type="Pfam" id="PF13426">
    <property type="entry name" value="PAS_9"/>
    <property type="match status" value="1"/>
</dbReference>
<protein>
    <recommendedName>
        <fullName evidence="2">histidine kinase</fullName>
        <ecNumber evidence="2">2.7.13.3</ecNumber>
    </recommendedName>
</protein>
<keyword evidence="4" id="KW-0285">Flavoprotein</keyword>
<feature type="domain" description="PAC" evidence="15">
    <location>
        <begin position="107"/>
        <end position="159"/>
    </location>
</feature>
<evidence type="ECO:0000259" key="13">
    <source>
        <dbReference type="PROSITE" id="PS50109"/>
    </source>
</evidence>
<proteinExistence type="predicted"/>
<dbReference type="InterPro" id="IPR003594">
    <property type="entry name" value="HATPase_dom"/>
</dbReference>
<organism evidence="16 17">
    <name type="scientific">Azospirillum argentinense</name>
    <dbReference type="NCBI Taxonomy" id="2970906"/>
    <lineage>
        <taxon>Bacteria</taxon>
        <taxon>Pseudomonadati</taxon>
        <taxon>Pseudomonadota</taxon>
        <taxon>Alphaproteobacteria</taxon>
        <taxon>Rhodospirillales</taxon>
        <taxon>Azospirillaceae</taxon>
        <taxon>Azospirillum</taxon>
    </lineage>
</organism>
<dbReference type="PANTHER" id="PTHR41523:SF8">
    <property type="entry name" value="ETHYLENE RESPONSE SENSOR PROTEIN"/>
    <property type="match status" value="1"/>
</dbReference>
<dbReference type="InterPro" id="IPR036890">
    <property type="entry name" value="HATPase_C_sf"/>
</dbReference>
<dbReference type="PROSITE" id="PS50113">
    <property type="entry name" value="PAC"/>
    <property type="match status" value="1"/>
</dbReference>
<accession>A0A5B0KPQ8</accession>
<dbReference type="InterPro" id="IPR035965">
    <property type="entry name" value="PAS-like_dom_sf"/>
</dbReference>
<keyword evidence="7" id="KW-0677">Repeat</keyword>
<dbReference type="SUPFAM" id="SSF55874">
    <property type="entry name" value="ATPase domain of HSP90 chaperone/DNA topoisomerase II/histidine kinase"/>
    <property type="match status" value="1"/>
</dbReference>
<dbReference type="RefSeq" id="WP_211103719.1">
    <property type="nucleotide sequence ID" value="NZ_VEWN01000013.1"/>
</dbReference>
<dbReference type="Gene3D" id="3.30.450.20">
    <property type="entry name" value="PAS domain"/>
    <property type="match status" value="1"/>
</dbReference>
<dbReference type="PROSITE" id="PS50112">
    <property type="entry name" value="PAS"/>
    <property type="match status" value="1"/>
</dbReference>
<dbReference type="NCBIfam" id="TIGR00229">
    <property type="entry name" value="sensory_box"/>
    <property type="match status" value="1"/>
</dbReference>
<dbReference type="InterPro" id="IPR011102">
    <property type="entry name" value="Sig_transdc_His_kinase_HWE"/>
</dbReference>
<evidence type="ECO:0000256" key="3">
    <source>
        <dbReference type="ARBA" id="ARBA00022553"/>
    </source>
</evidence>
<dbReference type="InterPro" id="IPR000014">
    <property type="entry name" value="PAS"/>
</dbReference>
<evidence type="ECO:0000256" key="7">
    <source>
        <dbReference type="ARBA" id="ARBA00022737"/>
    </source>
</evidence>
<evidence type="ECO:0000256" key="8">
    <source>
        <dbReference type="ARBA" id="ARBA00022741"/>
    </source>
</evidence>
<evidence type="ECO:0000256" key="4">
    <source>
        <dbReference type="ARBA" id="ARBA00022630"/>
    </source>
</evidence>
<keyword evidence="10" id="KW-0067">ATP-binding</keyword>
<dbReference type="GO" id="GO:0004673">
    <property type="term" value="F:protein histidine kinase activity"/>
    <property type="evidence" value="ECO:0007669"/>
    <property type="project" value="UniProtKB-EC"/>
</dbReference>
<dbReference type="AlphaFoldDB" id="A0A5B0KPQ8"/>
<dbReference type="CDD" id="cd00130">
    <property type="entry name" value="PAS"/>
    <property type="match status" value="1"/>
</dbReference>
<evidence type="ECO:0000313" key="17">
    <source>
        <dbReference type="Proteomes" id="UP000325333"/>
    </source>
</evidence>
<sequence length="383" mass="42037">MLPIMNSFRPNLPATPERSDAERQVDAVQRQGGIFVKAVAATRVPMMVADATLPGYPVVFANSAFLDMSGYAMDDVLGQEPHFLDGPDTDPATIQRFKAAIAEQRDETLEILQYRKDGGALWAALFVGRWADETGRIVHHFLSFLDITRRRAAEDELRHLTRGLERRVAERTQALTAANARLSRLLAEKEVLLREVDHRAKNSLAIASSLLITQAYQQADPAVRALFLETQERLGAMAHAHDLLSKSQDPSRIRLAPYLRDLCASLMTATGTNAGIRIEAQADGDIHVPANHAITLGLVVNELVTNAVKHAFPSFLAGRIEVTARRPHRDRVVLRVRDNGVGMSGDREGSLGFGIVRSLVEQIDGEMDIRCDAGVAVTVTFPG</sequence>
<evidence type="ECO:0000256" key="2">
    <source>
        <dbReference type="ARBA" id="ARBA00012438"/>
    </source>
</evidence>